<keyword evidence="5" id="KW-1185">Reference proteome</keyword>
<sequence length="366" mass="38213">MTIATLSIAACSAPSTAPSSAEEDPGAVGSAVEPTTLRMLIPHPGDPVPFGLVTFSALEDAQFAGDDPVTVEQLDFSNFGQMAVLVSQGESAEMANGLGISSILPAWSQGAKDFRVIAVDAIKPVYQIVTIPELPDIQELDGQTVGILGPTAAGTDALDVVLGAAGLTGQVQQTQVGTGNAGVAALEAGQIKGLAFAPPQATELEAQGYHVVGDMVDYVDSYITGMTVVNADWAEENRDAVVAYLKRLVEAGEWLANPANEDAVVSHWQTTVSSSGGGKISEETAKAMYDYYVRDGRLAFDGYAPQSALEGNLGVSTWRNILKGSDIPADLTDAFDWSYLNEALAASGKPEVPDYTTLAPTELDLD</sequence>
<gene>
    <name evidence="4" type="ORF">BKA02_001943</name>
</gene>
<dbReference type="EMBL" id="JACCBH010000001">
    <property type="protein sequence ID" value="NYD54888.1"/>
    <property type="molecule type" value="Genomic_DNA"/>
</dbReference>
<comment type="similarity">
    <text evidence="2">Belongs to the bacterial solute-binding protein SsuA/TauA family.</text>
</comment>
<dbReference type="AlphaFoldDB" id="A0A7Y9EVX3"/>
<dbReference type="RefSeq" id="WP_179433575.1">
    <property type="nucleotide sequence ID" value="NZ_BAABLC010000002.1"/>
</dbReference>
<dbReference type="SUPFAM" id="SSF53850">
    <property type="entry name" value="Periplasmic binding protein-like II"/>
    <property type="match status" value="1"/>
</dbReference>
<dbReference type="Gene3D" id="3.40.190.10">
    <property type="entry name" value="Periplasmic binding protein-like II"/>
    <property type="match status" value="2"/>
</dbReference>
<proteinExistence type="inferred from homology"/>
<evidence type="ECO:0000313" key="5">
    <source>
        <dbReference type="Proteomes" id="UP000552045"/>
    </source>
</evidence>
<evidence type="ECO:0000256" key="1">
    <source>
        <dbReference type="ARBA" id="ARBA00004418"/>
    </source>
</evidence>
<dbReference type="Proteomes" id="UP000552045">
    <property type="component" value="Unassembled WGS sequence"/>
</dbReference>
<dbReference type="Pfam" id="PF13379">
    <property type="entry name" value="NMT1_2"/>
    <property type="match status" value="1"/>
</dbReference>
<organism evidence="4 5">
    <name type="scientific">Microbacterium pseudoresistens</name>
    <dbReference type="NCBI Taxonomy" id="640634"/>
    <lineage>
        <taxon>Bacteria</taxon>
        <taxon>Bacillati</taxon>
        <taxon>Actinomycetota</taxon>
        <taxon>Actinomycetes</taxon>
        <taxon>Micrococcales</taxon>
        <taxon>Microbacteriaceae</taxon>
        <taxon>Microbacterium</taxon>
    </lineage>
</organism>
<evidence type="ECO:0000256" key="3">
    <source>
        <dbReference type="ARBA" id="ARBA00022729"/>
    </source>
</evidence>
<dbReference type="PANTHER" id="PTHR30024">
    <property type="entry name" value="ALIPHATIC SULFONATES-BINDING PROTEIN-RELATED"/>
    <property type="match status" value="1"/>
</dbReference>
<name>A0A7Y9EVX3_9MICO</name>
<evidence type="ECO:0000313" key="4">
    <source>
        <dbReference type="EMBL" id="NYD54888.1"/>
    </source>
</evidence>
<dbReference type="GO" id="GO:0042597">
    <property type="term" value="C:periplasmic space"/>
    <property type="evidence" value="ECO:0007669"/>
    <property type="project" value="UniProtKB-SubCell"/>
</dbReference>
<comment type="caution">
    <text evidence="4">The sequence shown here is derived from an EMBL/GenBank/DDBJ whole genome shotgun (WGS) entry which is preliminary data.</text>
</comment>
<protein>
    <submittedName>
        <fullName evidence="4">ABC-type nitrate/sulfonate/bicarbonate transport system substrate-binding protein</fullName>
    </submittedName>
</protein>
<comment type="subcellular location">
    <subcellularLocation>
        <location evidence="1">Periplasm</location>
    </subcellularLocation>
</comment>
<evidence type="ECO:0000256" key="2">
    <source>
        <dbReference type="ARBA" id="ARBA00010742"/>
    </source>
</evidence>
<dbReference type="PANTHER" id="PTHR30024:SF47">
    <property type="entry name" value="TAURINE-BINDING PERIPLASMIC PROTEIN"/>
    <property type="match status" value="1"/>
</dbReference>
<accession>A0A7Y9EVX3</accession>
<reference evidence="4 5" key="1">
    <citation type="submission" date="2020-07" db="EMBL/GenBank/DDBJ databases">
        <title>Sequencing the genomes of 1000 actinobacteria strains.</title>
        <authorList>
            <person name="Klenk H.-P."/>
        </authorList>
    </citation>
    <scope>NUCLEOTIDE SEQUENCE [LARGE SCALE GENOMIC DNA]</scope>
    <source>
        <strain evidence="4 5">DSM 22185</strain>
    </source>
</reference>
<keyword evidence="3" id="KW-0732">Signal</keyword>